<dbReference type="AlphaFoldDB" id="R7TIX6"/>
<dbReference type="InterPro" id="IPR013094">
    <property type="entry name" value="AB_hydrolase_3"/>
</dbReference>
<dbReference type="STRING" id="283909.R7TIX6"/>
<name>R7TIX6_CAPTE</name>
<evidence type="ECO:0000259" key="2">
    <source>
        <dbReference type="Pfam" id="PF07859"/>
    </source>
</evidence>
<dbReference type="OMA" id="NLCVRGN"/>
<feature type="domain" description="Alpha/beta hydrolase fold-3" evidence="2">
    <location>
        <begin position="88"/>
        <end position="291"/>
    </location>
</feature>
<dbReference type="EMBL" id="KB310670">
    <property type="protein sequence ID" value="ELT91050.1"/>
    <property type="molecule type" value="Genomic_DNA"/>
</dbReference>
<evidence type="ECO:0000313" key="3">
    <source>
        <dbReference type="EMBL" id="ELT91050.1"/>
    </source>
</evidence>
<dbReference type="InterPro" id="IPR050300">
    <property type="entry name" value="GDXG_lipolytic_enzyme"/>
</dbReference>
<dbReference type="EMBL" id="AMQN01014010">
    <property type="status" value="NOT_ANNOTATED_CDS"/>
    <property type="molecule type" value="Genomic_DNA"/>
</dbReference>
<dbReference type="GO" id="GO:0016787">
    <property type="term" value="F:hydrolase activity"/>
    <property type="evidence" value="ECO:0007669"/>
    <property type="project" value="UniProtKB-KW"/>
</dbReference>
<dbReference type="Pfam" id="PF07859">
    <property type="entry name" value="Abhydrolase_3"/>
    <property type="match status" value="1"/>
</dbReference>
<organism evidence="3">
    <name type="scientific">Capitella teleta</name>
    <name type="common">Polychaete worm</name>
    <dbReference type="NCBI Taxonomy" id="283909"/>
    <lineage>
        <taxon>Eukaryota</taxon>
        <taxon>Metazoa</taxon>
        <taxon>Spiralia</taxon>
        <taxon>Lophotrochozoa</taxon>
        <taxon>Annelida</taxon>
        <taxon>Polychaeta</taxon>
        <taxon>Sedentaria</taxon>
        <taxon>Scolecida</taxon>
        <taxon>Capitellidae</taxon>
        <taxon>Capitella</taxon>
    </lineage>
</organism>
<keyword evidence="1" id="KW-0378">Hydrolase</keyword>
<dbReference type="HOGENOM" id="CLU_012494_6_4_1"/>
<dbReference type="PANTHER" id="PTHR48081">
    <property type="entry name" value="AB HYDROLASE SUPERFAMILY PROTEIN C4A8.06C"/>
    <property type="match status" value="1"/>
</dbReference>
<reference evidence="5" key="1">
    <citation type="submission" date="2012-12" db="EMBL/GenBank/DDBJ databases">
        <authorList>
            <person name="Hellsten U."/>
            <person name="Grimwood J."/>
            <person name="Chapman J.A."/>
            <person name="Shapiro H."/>
            <person name="Aerts A."/>
            <person name="Otillar R.P."/>
            <person name="Terry A.Y."/>
            <person name="Boore J.L."/>
            <person name="Simakov O."/>
            <person name="Marletaz F."/>
            <person name="Cho S.-J."/>
            <person name="Edsinger-Gonzales E."/>
            <person name="Havlak P."/>
            <person name="Kuo D.-H."/>
            <person name="Larsson T."/>
            <person name="Lv J."/>
            <person name="Arendt D."/>
            <person name="Savage R."/>
            <person name="Osoegawa K."/>
            <person name="de Jong P."/>
            <person name="Lindberg D.R."/>
            <person name="Seaver E.C."/>
            <person name="Weisblat D.A."/>
            <person name="Putnam N.H."/>
            <person name="Grigoriev I.V."/>
            <person name="Rokhsar D.S."/>
        </authorList>
    </citation>
    <scope>NUCLEOTIDE SEQUENCE</scope>
    <source>
        <strain evidence="5">I ESC-2004</strain>
    </source>
</reference>
<dbReference type="PANTHER" id="PTHR48081:SF8">
    <property type="entry name" value="ALPHA_BETA HYDROLASE FOLD-3 DOMAIN-CONTAINING PROTEIN-RELATED"/>
    <property type="match status" value="1"/>
</dbReference>
<keyword evidence="5" id="KW-1185">Reference proteome</keyword>
<reference evidence="4" key="3">
    <citation type="submission" date="2015-06" db="UniProtKB">
        <authorList>
            <consortium name="EnsemblMetazoa"/>
        </authorList>
    </citation>
    <scope>IDENTIFICATION</scope>
</reference>
<protein>
    <recommendedName>
        <fullName evidence="2">Alpha/beta hydrolase fold-3 domain-containing protein</fullName>
    </recommendedName>
</protein>
<dbReference type="Proteomes" id="UP000014760">
    <property type="component" value="Unassembled WGS sequence"/>
</dbReference>
<dbReference type="EnsemblMetazoa" id="CapteT223437">
    <property type="protein sequence ID" value="CapteP223437"/>
    <property type="gene ID" value="CapteG223437"/>
</dbReference>
<proteinExistence type="predicted"/>
<dbReference type="Gene3D" id="3.40.50.1820">
    <property type="entry name" value="alpha/beta hydrolase"/>
    <property type="match status" value="1"/>
</dbReference>
<evidence type="ECO:0000256" key="1">
    <source>
        <dbReference type="ARBA" id="ARBA00022801"/>
    </source>
</evidence>
<dbReference type="SUPFAM" id="SSF53474">
    <property type="entry name" value="alpha/beta-Hydrolases"/>
    <property type="match status" value="1"/>
</dbReference>
<gene>
    <name evidence="3" type="ORF">CAPTEDRAFT_223437</name>
</gene>
<reference evidence="3 5" key="2">
    <citation type="journal article" date="2013" name="Nature">
        <title>Insights into bilaterian evolution from three spiralian genomes.</title>
        <authorList>
            <person name="Simakov O."/>
            <person name="Marletaz F."/>
            <person name="Cho S.J."/>
            <person name="Edsinger-Gonzales E."/>
            <person name="Havlak P."/>
            <person name="Hellsten U."/>
            <person name="Kuo D.H."/>
            <person name="Larsson T."/>
            <person name="Lv J."/>
            <person name="Arendt D."/>
            <person name="Savage R."/>
            <person name="Osoegawa K."/>
            <person name="de Jong P."/>
            <person name="Grimwood J."/>
            <person name="Chapman J.A."/>
            <person name="Shapiro H."/>
            <person name="Aerts A."/>
            <person name="Otillar R.P."/>
            <person name="Terry A.Y."/>
            <person name="Boore J.L."/>
            <person name="Grigoriev I.V."/>
            <person name="Lindberg D.R."/>
            <person name="Seaver E.C."/>
            <person name="Weisblat D.A."/>
            <person name="Putnam N.H."/>
            <person name="Rokhsar D.S."/>
        </authorList>
    </citation>
    <scope>NUCLEOTIDE SEQUENCE</scope>
    <source>
        <strain evidence="3 5">I ESC-2004</strain>
    </source>
</reference>
<dbReference type="InterPro" id="IPR029058">
    <property type="entry name" value="AB_hydrolase_fold"/>
</dbReference>
<dbReference type="OrthoDB" id="408631at2759"/>
<evidence type="ECO:0000313" key="5">
    <source>
        <dbReference type="Proteomes" id="UP000014760"/>
    </source>
</evidence>
<sequence>MDSLSLHPESKIILNLRASKPGAKAYYECDTVNEARAAHDAVFANIGPLCDAFEATTRELFVPSPQLIGGIPIDVYTPREVSADPAILVFYHGGGLVVGTRRSTQLACMHLAQAAKCIVVNVEYRLAPEHKFPAMIDDACCVAEWVKANKVLLGGSERSRIGVAGDSGGGNIAASVCHECTGVNFQILIYPHVSARGDYSLPSYQEFIDGPLLDRKLLDWFVNLMAEKTDWANPRLAPLLREEFSHLPPALFIVAEIDPLRDDSYEYAKKLSAAGVHSELHLAKGALHAFYTVPFVCKELTREAYAKTVDFIHKFGRV</sequence>
<accession>R7TIX6</accession>
<evidence type="ECO:0000313" key="4">
    <source>
        <dbReference type="EnsemblMetazoa" id="CapteP223437"/>
    </source>
</evidence>